<feature type="binding site" evidence="8">
    <location>
        <position position="114"/>
    </location>
    <ligand>
        <name>5-amino-6-(D-ribitylamino)uracil</name>
        <dbReference type="ChEBI" id="CHEBI:15934"/>
    </ligand>
</feature>
<evidence type="ECO:0000256" key="5">
    <source>
        <dbReference type="ARBA" id="ARBA00022679"/>
    </source>
</evidence>
<dbReference type="STRING" id="1462996.AWM70_10045"/>
<dbReference type="NCBIfam" id="NF000812">
    <property type="entry name" value="PRK00061.1-4"/>
    <property type="match status" value="1"/>
</dbReference>
<dbReference type="EMBL" id="CP014167">
    <property type="protein sequence ID" value="ANS74897.1"/>
    <property type="molecule type" value="Genomic_DNA"/>
</dbReference>
<dbReference type="PANTHER" id="PTHR21058:SF0">
    <property type="entry name" value="6,7-DIMETHYL-8-RIBITYLLUMAZINE SYNTHASE"/>
    <property type="match status" value="1"/>
</dbReference>
<evidence type="ECO:0000256" key="3">
    <source>
        <dbReference type="ARBA" id="ARBA00012664"/>
    </source>
</evidence>
<gene>
    <name evidence="8 9" type="primary">ribH</name>
    <name evidence="9" type="ORF">AWM70_10045</name>
</gene>
<dbReference type="Gene3D" id="3.40.50.960">
    <property type="entry name" value="Lumazine/riboflavin synthase"/>
    <property type="match status" value="1"/>
</dbReference>
<dbReference type="PANTHER" id="PTHR21058">
    <property type="entry name" value="6,7-DIMETHYL-8-RIBITYLLUMAZINE SYNTHASE DMRL SYNTHASE LUMAZINE SYNTHASE"/>
    <property type="match status" value="1"/>
</dbReference>
<dbReference type="CDD" id="cd09209">
    <property type="entry name" value="Lumazine_synthase-I"/>
    <property type="match status" value="1"/>
</dbReference>
<evidence type="ECO:0000256" key="8">
    <source>
        <dbReference type="HAMAP-Rule" id="MF_00178"/>
    </source>
</evidence>
<reference evidence="9 10" key="1">
    <citation type="submission" date="2016-01" db="EMBL/GenBank/DDBJ databases">
        <title>Complete Genome Sequence of Paenibacillus yonginensis DCY84, a novel Plant Growth-Promoting Bacteria with Elicitation of Induced Systemic Resistance.</title>
        <authorList>
            <person name="Kim Y.J."/>
            <person name="Yang D.C."/>
            <person name="Sukweenadhi J."/>
        </authorList>
    </citation>
    <scope>NUCLEOTIDE SEQUENCE [LARGE SCALE GENOMIC DNA]</scope>
    <source>
        <strain evidence="9 10">DCY84</strain>
    </source>
</reference>
<keyword evidence="4 8" id="KW-0686">Riboflavin biosynthesis</keyword>
<comment type="pathway">
    <text evidence="1 8">Cofactor biosynthesis; riboflavin biosynthesis; riboflavin from 2-hydroxy-3-oxobutyl phosphate and 5-amino-6-(D-ribitylamino)uracil: step 1/2.</text>
</comment>
<feature type="binding site" evidence="8">
    <location>
        <begin position="81"/>
        <end position="83"/>
    </location>
    <ligand>
        <name>5-amino-6-(D-ribitylamino)uracil</name>
        <dbReference type="ChEBI" id="CHEBI:15934"/>
    </ligand>
</feature>
<comment type="similarity">
    <text evidence="2 8">Belongs to the DMRL synthase family.</text>
</comment>
<feature type="binding site" evidence="8">
    <location>
        <position position="23"/>
    </location>
    <ligand>
        <name>5-amino-6-(D-ribitylamino)uracil</name>
        <dbReference type="ChEBI" id="CHEBI:15934"/>
    </ligand>
</feature>
<dbReference type="AlphaFoldDB" id="A0A1B1N0E1"/>
<dbReference type="InterPro" id="IPR002180">
    <property type="entry name" value="LS/RS"/>
</dbReference>
<feature type="binding site" evidence="8">
    <location>
        <position position="128"/>
    </location>
    <ligand>
        <name>(2S)-2-hydroxy-3-oxobutyl phosphate</name>
        <dbReference type="ChEBI" id="CHEBI:58830"/>
    </ligand>
</feature>
<dbReference type="InterPro" id="IPR034964">
    <property type="entry name" value="LS"/>
</dbReference>
<sequence>MGQIFEGHLVSSGLKYAIVVGRFNEFITSKLLGGALDALKRHGVKDEEVDVAWVPGAFEIPLAAQKLAESGKYDAVITLGTVIRGSTSHYDYVCNEVAKGVAAISLKTGLPVIFGVLTTENIEQAVERAGTKAGNKGWDAAVAAIEMANLTNQLK</sequence>
<dbReference type="SUPFAM" id="SSF52121">
    <property type="entry name" value="Lumazine synthase"/>
    <property type="match status" value="1"/>
</dbReference>
<dbReference type="HAMAP" id="MF_00178">
    <property type="entry name" value="Lumazine_synth"/>
    <property type="match status" value="1"/>
</dbReference>
<protein>
    <recommendedName>
        <fullName evidence="7 8">6,7-dimethyl-8-ribityllumazine synthase</fullName>
        <shortName evidence="8">DMRL synthase</shortName>
        <shortName evidence="8">LS</shortName>
        <shortName evidence="8">Lumazine synthase</shortName>
        <ecNumber evidence="3 8">2.5.1.78</ecNumber>
    </recommendedName>
</protein>
<dbReference type="Pfam" id="PF00885">
    <property type="entry name" value="DMRL_synthase"/>
    <property type="match status" value="1"/>
</dbReference>
<evidence type="ECO:0000256" key="6">
    <source>
        <dbReference type="ARBA" id="ARBA00048785"/>
    </source>
</evidence>
<evidence type="ECO:0000313" key="10">
    <source>
        <dbReference type="Proteomes" id="UP000092573"/>
    </source>
</evidence>
<dbReference type="GO" id="GO:0009231">
    <property type="term" value="P:riboflavin biosynthetic process"/>
    <property type="evidence" value="ECO:0007669"/>
    <property type="project" value="UniProtKB-UniRule"/>
</dbReference>
<dbReference type="GO" id="GO:0000906">
    <property type="term" value="F:6,7-dimethyl-8-ribityllumazine synthase activity"/>
    <property type="evidence" value="ECO:0007669"/>
    <property type="project" value="UniProtKB-UniRule"/>
</dbReference>
<accession>A0A1B1N0E1</accession>
<dbReference type="FunFam" id="3.40.50.960:FF:000001">
    <property type="entry name" value="6,7-dimethyl-8-ribityllumazine synthase"/>
    <property type="match status" value="1"/>
</dbReference>
<dbReference type="Proteomes" id="UP000092573">
    <property type="component" value="Chromosome"/>
</dbReference>
<evidence type="ECO:0000313" key="9">
    <source>
        <dbReference type="EMBL" id="ANS74897.1"/>
    </source>
</evidence>
<dbReference type="RefSeq" id="WP_068696010.1">
    <property type="nucleotide sequence ID" value="NZ_CP014167.1"/>
</dbReference>
<feature type="binding site" evidence="8">
    <location>
        <begin position="86"/>
        <end position="87"/>
    </location>
    <ligand>
        <name>(2S)-2-hydroxy-3-oxobutyl phosphate</name>
        <dbReference type="ChEBI" id="CHEBI:58830"/>
    </ligand>
</feature>
<evidence type="ECO:0000256" key="4">
    <source>
        <dbReference type="ARBA" id="ARBA00022619"/>
    </source>
</evidence>
<evidence type="ECO:0000256" key="2">
    <source>
        <dbReference type="ARBA" id="ARBA00007424"/>
    </source>
</evidence>
<comment type="catalytic activity">
    <reaction evidence="6 8">
        <text>(2S)-2-hydroxy-3-oxobutyl phosphate + 5-amino-6-(D-ribitylamino)uracil = 6,7-dimethyl-8-(1-D-ribityl)lumazine + phosphate + 2 H2O + H(+)</text>
        <dbReference type="Rhea" id="RHEA:26152"/>
        <dbReference type="ChEBI" id="CHEBI:15377"/>
        <dbReference type="ChEBI" id="CHEBI:15378"/>
        <dbReference type="ChEBI" id="CHEBI:15934"/>
        <dbReference type="ChEBI" id="CHEBI:43474"/>
        <dbReference type="ChEBI" id="CHEBI:58201"/>
        <dbReference type="ChEBI" id="CHEBI:58830"/>
        <dbReference type="EC" id="2.5.1.78"/>
    </reaction>
</comment>
<dbReference type="GO" id="GO:0009349">
    <property type="term" value="C:riboflavin synthase complex"/>
    <property type="evidence" value="ECO:0007669"/>
    <property type="project" value="UniProtKB-UniRule"/>
</dbReference>
<dbReference type="OrthoDB" id="9809709at2"/>
<evidence type="ECO:0000256" key="1">
    <source>
        <dbReference type="ARBA" id="ARBA00004917"/>
    </source>
</evidence>
<dbReference type="InterPro" id="IPR036467">
    <property type="entry name" value="LS/RS_sf"/>
</dbReference>
<name>A0A1B1N0E1_9BACL</name>
<feature type="active site" description="Proton donor" evidence="8">
    <location>
        <position position="89"/>
    </location>
</feature>
<dbReference type="UniPathway" id="UPA00275">
    <property type="reaction ID" value="UER00404"/>
</dbReference>
<comment type="function">
    <text evidence="8">Catalyzes the formation of 6,7-dimethyl-8-ribityllumazine by condensation of 5-amino-6-(D-ribitylamino)uracil with 3,4-dihydroxy-2-butanone 4-phosphate. This is the penultimate step in the biosynthesis of riboflavin.</text>
</comment>
<evidence type="ECO:0000256" key="7">
    <source>
        <dbReference type="ARBA" id="ARBA00072606"/>
    </source>
</evidence>
<organism evidence="9 10">
    <name type="scientific">Paenibacillus yonginensis</name>
    <dbReference type="NCBI Taxonomy" id="1462996"/>
    <lineage>
        <taxon>Bacteria</taxon>
        <taxon>Bacillati</taxon>
        <taxon>Bacillota</taxon>
        <taxon>Bacilli</taxon>
        <taxon>Bacillales</taxon>
        <taxon>Paenibacillaceae</taxon>
        <taxon>Paenibacillus</taxon>
    </lineage>
</organism>
<keyword evidence="5 8" id="KW-0808">Transferase</keyword>
<keyword evidence="10" id="KW-1185">Reference proteome</keyword>
<comment type="subunit">
    <text evidence="8">Forms an icosahedral capsid composed of 60 subunits, arranged as a dodecamer of pentamers.</text>
</comment>
<dbReference type="GO" id="GO:0005829">
    <property type="term" value="C:cytosol"/>
    <property type="evidence" value="ECO:0007669"/>
    <property type="project" value="TreeGrafter"/>
</dbReference>
<dbReference type="KEGG" id="pyg:AWM70_10045"/>
<feature type="binding site" evidence="8">
    <location>
        <begin position="57"/>
        <end position="59"/>
    </location>
    <ligand>
        <name>5-amino-6-(D-ribitylamino)uracil</name>
        <dbReference type="ChEBI" id="CHEBI:15934"/>
    </ligand>
</feature>
<dbReference type="NCBIfam" id="TIGR00114">
    <property type="entry name" value="lumazine-synth"/>
    <property type="match status" value="1"/>
</dbReference>
<proteinExistence type="inferred from homology"/>
<dbReference type="EC" id="2.5.1.78" evidence="3 8"/>